<organism evidence="3 5">
    <name type="scientific">Candidatus Hakubella thermalkaliphila</name>
    <dbReference type="NCBI Taxonomy" id="2754717"/>
    <lineage>
        <taxon>Bacteria</taxon>
        <taxon>Bacillati</taxon>
        <taxon>Actinomycetota</taxon>
        <taxon>Actinomycetota incertae sedis</taxon>
        <taxon>Candidatus Hakubellales</taxon>
        <taxon>Candidatus Hakubellaceae</taxon>
        <taxon>Candidatus Hakubella</taxon>
    </lineage>
</organism>
<keyword evidence="6" id="KW-1185">Reference proteome</keyword>
<dbReference type="Proteomes" id="UP000543224">
    <property type="component" value="Unassembled WGS sequence"/>
</dbReference>
<dbReference type="EMBL" id="BLRX01000028">
    <property type="protein sequence ID" value="GFP24965.1"/>
    <property type="molecule type" value="Genomic_DNA"/>
</dbReference>
<dbReference type="NCBIfam" id="NF040570">
    <property type="entry name" value="guided_TnpB"/>
    <property type="match status" value="1"/>
</dbReference>
<dbReference type="RefSeq" id="WP_176233321.1">
    <property type="nucleotide sequence ID" value="NZ_BLRY01000037.1"/>
</dbReference>
<dbReference type="Pfam" id="PF01385">
    <property type="entry name" value="OrfB_IS605"/>
    <property type="match status" value="1"/>
</dbReference>
<gene>
    <name evidence="3" type="ORF">HKBW3S25_00403</name>
    <name evidence="4" type="ORF">HKBW3S33_00884</name>
</gene>
<reference evidence="5 6" key="1">
    <citation type="journal article" date="2020" name="Front. Microbiol.">
        <title>Single-cell genomics of novel Actinobacteria with the Wood-Ljungdahl pathway discovered in a serpentinizing system.</title>
        <authorList>
            <person name="Merino N."/>
            <person name="Kawai M."/>
            <person name="Boyd E.S."/>
            <person name="Colman D.R."/>
            <person name="McGlynn S.E."/>
            <person name="Nealson K.H."/>
            <person name="Kurokawa K."/>
            <person name="Hongoh Y."/>
        </authorList>
    </citation>
    <scope>NUCLEOTIDE SEQUENCE [LARGE SCALE GENOMIC DNA]</scope>
    <source>
        <strain evidence="3 5">S25</strain>
        <strain evidence="4 6">S33</strain>
    </source>
</reference>
<evidence type="ECO:0000259" key="2">
    <source>
        <dbReference type="Pfam" id="PF12323"/>
    </source>
</evidence>
<dbReference type="EMBL" id="BLRY01000037">
    <property type="protein sequence ID" value="GFP27471.1"/>
    <property type="molecule type" value="Genomic_DNA"/>
</dbReference>
<feature type="domain" description="Probable transposase IS891/IS1136/IS1341" evidence="1">
    <location>
        <begin position="168"/>
        <end position="260"/>
    </location>
</feature>
<dbReference type="InterPro" id="IPR001959">
    <property type="entry name" value="Transposase"/>
</dbReference>
<dbReference type="InterPro" id="IPR021027">
    <property type="entry name" value="Transposase_put_HTH"/>
</dbReference>
<evidence type="ECO:0000313" key="4">
    <source>
        <dbReference type="EMBL" id="GFP27471.1"/>
    </source>
</evidence>
<evidence type="ECO:0000259" key="1">
    <source>
        <dbReference type="Pfam" id="PF01385"/>
    </source>
</evidence>
<comment type="caution">
    <text evidence="3">The sequence shown here is derived from an EMBL/GenBank/DDBJ whole genome shotgun (WGS) entry which is preliminary data.</text>
</comment>
<evidence type="ECO:0000313" key="6">
    <source>
        <dbReference type="Proteomes" id="UP000591948"/>
    </source>
</evidence>
<feature type="domain" description="Transposase putative helix-turn-helix" evidence="2">
    <location>
        <begin position="1"/>
        <end position="47"/>
    </location>
</feature>
<evidence type="ECO:0000313" key="5">
    <source>
        <dbReference type="Proteomes" id="UP000543224"/>
    </source>
</evidence>
<sequence length="274" mass="32074">MLKTKTYKYRLYPTRKQSQRLQWTLDMCRILHNSCLLDRRNHYQRTGHGLSRIAQQEMLKVDKERLPFLREIHSQVLQDVLFRVEKAFDNFFGRIKEKNGKAGYPRFKGEGRYDSITYPQQPGFQITPQGLKLSKIGTIKIKMHRPIQGTIKTCTIKREVDRWYACFSVEYEPGQKSIPTKAVGIDVGIRSFAVFSTGEAIENPKYLGKSEKKLAKRQRELSLKKKGSASRKKARLIVAKLHRKVRNQRSDFHHKLSRKLELMCLFILERSSST</sequence>
<name>A0A6V8QDH1_9ACTN</name>
<dbReference type="Pfam" id="PF12323">
    <property type="entry name" value="HTH_OrfB_IS605"/>
    <property type="match status" value="1"/>
</dbReference>
<evidence type="ECO:0000313" key="3">
    <source>
        <dbReference type="EMBL" id="GFP24965.1"/>
    </source>
</evidence>
<proteinExistence type="predicted"/>
<dbReference type="AlphaFoldDB" id="A0A6V8QDH1"/>
<accession>A0A6V8QDH1</accession>
<dbReference type="Proteomes" id="UP000591948">
    <property type="component" value="Unassembled WGS sequence"/>
</dbReference>
<protein>
    <submittedName>
        <fullName evidence="3">Putative transposase</fullName>
    </submittedName>
</protein>